<evidence type="ECO:0000259" key="17">
    <source>
        <dbReference type="Pfam" id="PF23020"/>
    </source>
</evidence>
<evidence type="ECO:0000256" key="8">
    <source>
        <dbReference type="ARBA" id="ARBA00023136"/>
    </source>
</evidence>
<evidence type="ECO:0000256" key="2">
    <source>
        <dbReference type="ARBA" id="ARBA00005443"/>
    </source>
</evidence>
<feature type="compositionally biased region" description="Low complexity" evidence="15">
    <location>
        <begin position="65"/>
        <end position="74"/>
    </location>
</feature>
<evidence type="ECO:0000256" key="11">
    <source>
        <dbReference type="ARBA" id="ARBA00029691"/>
    </source>
</evidence>
<dbReference type="GO" id="GO:0005778">
    <property type="term" value="C:peroxisomal membrane"/>
    <property type="evidence" value="ECO:0007669"/>
    <property type="project" value="UniProtKB-SubCell"/>
</dbReference>
<keyword evidence="4" id="KW-0812">Transmembrane</keyword>
<evidence type="ECO:0000256" key="3">
    <source>
        <dbReference type="ARBA" id="ARBA00022448"/>
    </source>
</evidence>
<feature type="compositionally biased region" description="Basic and acidic residues" evidence="15">
    <location>
        <begin position="464"/>
        <end position="474"/>
    </location>
</feature>
<comment type="subunit">
    <text evidence="13">Interacts with PEX13; forming the PEX13-PEX14 docking complex. Interacts with PEX5 (via WxxxF/Y motifs).</text>
</comment>
<feature type="region of interest" description="Disordered" evidence="15">
    <location>
        <begin position="140"/>
        <end position="159"/>
    </location>
</feature>
<evidence type="ECO:0000256" key="15">
    <source>
        <dbReference type="SAM" id="MobiDB-lite"/>
    </source>
</evidence>
<feature type="region of interest" description="Disordered" evidence="15">
    <location>
        <begin position="34"/>
        <end position="90"/>
    </location>
</feature>
<sequence length="558" mass="60939">MRASVFAAPKANFPDISSQSDIYTNISYPLSSISRVVAEDHPKRRREQTSTPAMANQSPSPSPPSIEGSPTPGSETEKLTGGDGSDAKMDAANEFLGKPLLREDQVQNAVKFLSHPKVRSSPVVHRRSFLEKKGLTKEEIDEAFHRVPDPPSNAATGEAYTTGPGNISCSYAAEIIYHHAAPRSGTNSSTSSCSCQLSFQPSSCQSFIGLMHFLQQGCLLLQGLVLLFFSSFSSCISILQKMVVPRLKAWIRKVVEEESESGEDKLDSKLAEEAAEAAKTAAAAAAAVAKASQELLSTKSEERKYFEAFMGALDVQVKEMKSMGDAIRRLESRRDEDKLIQENIHSTNGNGSVNNAWRTSQQVKFGGTSNTNFGDVRSQSSPAFMDSLYVPNPNSYTEPWQAAQHSQQRPSYSQQSHTSDERLGSKTEESYGPSSGMTGNHSDTPELWWSKKSTKITEIETEGEERKQFDERPQQRGWVPPQPPAVVLPEAADAIRRPKPPVQKQQSGDEQSVASSDVGKEMEMRTDSVAVAENSGSMAFSTSQIEIQEEKSAGVEIS</sequence>
<feature type="compositionally biased region" description="Polar residues" evidence="15">
    <location>
        <begin position="432"/>
        <end position="442"/>
    </location>
</feature>
<dbReference type="Proteomes" id="UP001055439">
    <property type="component" value="Chromosome 9"/>
</dbReference>
<keyword evidence="9 14" id="KW-0576">Peroxisome</keyword>
<gene>
    <name evidence="18" type="ORF">MUK42_32657</name>
</gene>
<name>A0A9E7LCR9_9LILI</name>
<evidence type="ECO:0000313" key="18">
    <source>
        <dbReference type="EMBL" id="URE45995.1"/>
    </source>
</evidence>
<dbReference type="Gene3D" id="1.10.10.10">
    <property type="entry name" value="Winged helix-like DNA-binding domain superfamily/Winged helix DNA-binding domain"/>
    <property type="match status" value="1"/>
</dbReference>
<evidence type="ECO:0000256" key="5">
    <source>
        <dbReference type="ARBA" id="ARBA00022927"/>
    </source>
</evidence>
<evidence type="ECO:0000256" key="4">
    <source>
        <dbReference type="ARBA" id="ARBA00022692"/>
    </source>
</evidence>
<feature type="compositionally biased region" description="Polar residues" evidence="15">
    <location>
        <begin position="395"/>
        <end position="417"/>
    </location>
</feature>
<dbReference type="InterPro" id="IPR025655">
    <property type="entry name" value="PEX14"/>
</dbReference>
<comment type="function">
    <text evidence="12 14">Component of the PEX13-PEX14 docking complex, a translocon channel that specifically mediates the import of peroxisomal cargo proteins bound to PEX5 receptor. The PEX13-PEX14 docking complex forms a large import pore which can be opened to a diameter of about 9 nm. Mechanistically, PEX5 receptor along with cargo proteins associates with the PEX14 subunit of the PEX13-PEX14 docking complex in the cytosol, leading to the insertion of the receptor into the organelle membrane with the concomitant translocation of the cargo into the peroxisome matrix.</text>
</comment>
<evidence type="ECO:0000256" key="7">
    <source>
        <dbReference type="ARBA" id="ARBA00023010"/>
    </source>
</evidence>
<evidence type="ECO:0000313" key="19">
    <source>
        <dbReference type="Proteomes" id="UP001055439"/>
    </source>
</evidence>
<dbReference type="PANTHER" id="PTHR23058:SF0">
    <property type="entry name" value="PEROXISOMAL MEMBRANE PROTEIN PEX14"/>
    <property type="match status" value="1"/>
</dbReference>
<dbReference type="Pfam" id="PF23020">
    <property type="entry name" value="PEX14-like_2nd"/>
    <property type="match status" value="1"/>
</dbReference>
<dbReference type="EMBL" id="CP097511">
    <property type="protein sequence ID" value="URE45995.1"/>
    <property type="molecule type" value="Genomic_DNA"/>
</dbReference>
<protein>
    <recommendedName>
        <fullName evidence="10 14">Peroxisomal membrane protein PEX14</fullName>
    </recommendedName>
    <alternativeName>
        <fullName evidence="11 14">Peroxin-14</fullName>
    </alternativeName>
</protein>
<evidence type="ECO:0000256" key="10">
    <source>
        <dbReference type="ARBA" id="ARBA00029502"/>
    </source>
</evidence>
<feature type="compositionally biased region" description="Polar residues" evidence="15">
    <location>
        <begin position="503"/>
        <end position="515"/>
    </location>
</feature>
<feature type="compositionally biased region" description="Polar residues" evidence="15">
    <location>
        <begin position="534"/>
        <end position="546"/>
    </location>
</feature>
<feature type="domain" description="Peroxisome membrane anchor protein Pex14p N-terminal" evidence="16">
    <location>
        <begin position="102"/>
        <end position="145"/>
    </location>
</feature>
<dbReference type="InterPro" id="IPR054154">
    <property type="entry name" value="PEX14-like_M_plants"/>
</dbReference>
<proteinExistence type="inferred from homology"/>
<keyword evidence="8 14" id="KW-0472">Membrane</keyword>
<evidence type="ECO:0000256" key="1">
    <source>
        <dbReference type="ARBA" id="ARBA00004549"/>
    </source>
</evidence>
<comment type="subcellular location">
    <subcellularLocation>
        <location evidence="1">Peroxisome membrane</location>
        <topology evidence="1">Single-pass membrane protein</topology>
    </subcellularLocation>
</comment>
<organism evidence="18 19">
    <name type="scientific">Musa troglodytarum</name>
    <name type="common">fe'i banana</name>
    <dbReference type="NCBI Taxonomy" id="320322"/>
    <lineage>
        <taxon>Eukaryota</taxon>
        <taxon>Viridiplantae</taxon>
        <taxon>Streptophyta</taxon>
        <taxon>Embryophyta</taxon>
        <taxon>Tracheophyta</taxon>
        <taxon>Spermatophyta</taxon>
        <taxon>Magnoliopsida</taxon>
        <taxon>Liliopsida</taxon>
        <taxon>Zingiberales</taxon>
        <taxon>Musaceae</taxon>
        <taxon>Musa</taxon>
    </lineage>
</organism>
<dbReference type="InterPro" id="IPR006785">
    <property type="entry name" value="Pex14_N"/>
</dbReference>
<feature type="region of interest" description="Disordered" evidence="15">
    <location>
        <begin position="395"/>
        <end position="558"/>
    </location>
</feature>
<dbReference type="GO" id="GO:0016560">
    <property type="term" value="P:protein import into peroxisome matrix, docking"/>
    <property type="evidence" value="ECO:0007669"/>
    <property type="project" value="UniProtKB-UniRule"/>
</dbReference>
<dbReference type="InterPro" id="IPR036388">
    <property type="entry name" value="WH-like_DNA-bd_sf"/>
</dbReference>
<evidence type="ECO:0000256" key="9">
    <source>
        <dbReference type="ARBA" id="ARBA00023140"/>
    </source>
</evidence>
<accession>A0A9E7LCR9</accession>
<keyword evidence="5 14" id="KW-0653">Protein transport</keyword>
<evidence type="ECO:0000259" key="16">
    <source>
        <dbReference type="Pfam" id="PF04695"/>
    </source>
</evidence>
<evidence type="ECO:0000256" key="12">
    <source>
        <dbReference type="ARBA" id="ARBA00053920"/>
    </source>
</evidence>
<feature type="compositionally biased region" description="Basic and acidic residues" evidence="15">
    <location>
        <begin position="418"/>
        <end position="429"/>
    </location>
</feature>
<dbReference type="GO" id="GO:0005102">
    <property type="term" value="F:signaling receptor binding"/>
    <property type="evidence" value="ECO:0007669"/>
    <property type="project" value="TreeGrafter"/>
</dbReference>
<feature type="compositionally biased region" description="Basic and acidic residues" evidence="15">
    <location>
        <begin position="548"/>
        <end position="558"/>
    </location>
</feature>
<evidence type="ECO:0000256" key="13">
    <source>
        <dbReference type="ARBA" id="ARBA00064754"/>
    </source>
</evidence>
<dbReference type="OrthoDB" id="441517at2759"/>
<dbReference type="PANTHER" id="PTHR23058">
    <property type="entry name" value="PEROXISOMAL MEMBRANE PROTEIN PEX14"/>
    <property type="match status" value="1"/>
</dbReference>
<dbReference type="Pfam" id="PF04695">
    <property type="entry name" value="Pex14_N"/>
    <property type="match status" value="1"/>
</dbReference>
<evidence type="ECO:0000256" key="6">
    <source>
        <dbReference type="ARBA" id="ARBA00022989"/>
    </source>
</evidence>
<keyword evidence="19" id="KW-1185">Reference proteome</keyword>
<keyword evidence="6" id="KW-1133">Transmembrane helix</keyword>
<dbReference type="GO" id="GO:1990429">
    <property type="term" value="C:peroxisomal importomer complex"/>
    <property type="evidence" value="ECO:0007669"/>
    <property type="project" value="TreeGrafter"/>
</dbReference>
<reference evidence="18" key="1">
    <citation type="submission" date="2022-05" db="EMBL/GenBank/DDBJ databases">
        <title>The Musa troglodytarum L. genome provides insights into the mechanism of non-climacteric behaviour and enrichment of carotenoids.</title>
        <authorList>
            <person name="Wang J."/>
        </authorList>
    </citation>
    <scope>NUCLEOTIDE SEQUENCE</scope>
    <source>
        <tissue evidence="18">Leaf</tissue>
    </source>
</reference>
<keyword evidence="7" id="KW-0811">Translocation</keyword>
<comment type="similarity">
    <text evidence="2 14">Belongs to the peroxin-14 family.</text>
</comment>
<evidence type="ECO:0000256" key="14">
    <source>
        <dbReference type="RuleBase" id="RU367032"/>
    </source>
</evidence>
<dbReference type="AlphaFoldDB" id="A0A9E7LCR9"/>
<keyword evidence="3 14" id="KW-0813">Transport</keyword>
<feature type="domain" description="Peroxisomal membrane protein PEX14 central plants" evidence="17">
    <location>
        <begin position="223"/>
        <end position="331"/>
    </location>
</feature>
<dbReference type="FunFam" id="1.10.10.10:FF:000217">
    <property type="entry name" value="Peroxisomal membrane protein PEX14"/>
    <property type="match status" value="1"/>
</dbReference>
<feature type="compositionally biased region" description="Basic and acidic residues" evidence="15">
    <location>
        <begin position="75"/>
        <end position="90"/>
    </location>
</feature>